<dbReference type="CDD" id="cd01949">
    <property type="entry name" value="GGDEF"/>
    <property type="match status" value="1"/>
</dbReference>
<accession>W4VD60</accession>
<dbReference type="OrthoDB" id="9759607at2"/>
<dbReference type="InterPro" id="IPR000014">
    <property type="entry name" value="PAS"/>
</dbReference>
<dbReference type="SMART" id="SM00086">
    <property type="entry name" value="PAC"/>
    <property type="match status" value="1"/>
</dbReference>
<dbReference type="InterPro" id="IPR052163">
    <property type="entry name" value="DGC-Regulatory_Protein"/>
</dbReference>
<dbReference type="InterPro" id="IPR013655">
    <property type="entry name" value="PAS_fold_3"/>
</dbReference>
<feature type="domain" description="PAC" evidence="3">
    <location>
        <begin position="148"/>
        <end position="200"/>
    </location>
</feature>
<keyword evidence="2" id="KW-0812">Transmembrane</keyword>
<keyword evidence="6" id="KW-1185">Reference proteome</keyword>
<dbReference type="Pfam" id="PF00990">
    <property type="entry name" value="GGDEF"/>
    <property type="match status" value="1"/>
</dbReference>
<reference evidence="5 6" key="1">
    <citation type="journal article" date="2014" name="Genome Announc.">
        <title>Draft Genome Sequence of the Boron-Tolerant and Moderately Halotolerant Bacterium Gracilibacillus boraciitolerans JCM 21714T.</title>
        <authorList>
            <person name="Ahmed I."/>
            <person name="Oshima K."/>
            <person name="Suda W."/>
            <person name="Kitamura K."/>
            <person name="Iida T."/>
            <person name="Ohmori Y."/>
            <person name="Fujiwara T."/>
            <person name="Hattori M."/>
            <person name="Ohkuma M."/>
        </authorList>
    </citation>
    <scope>NUCLEOTIDE SEQUENCE [LARGE SCALE GENOMIC DNA]</scope>
    <source>
        <strain evidence="5 6">JCM 21714</strain>
    </source>
</reference>
<keyword evidence="1" id="KW-0175">Coiled coil</keyword>
<dbReference type="InterPro" id="IPR043128">
    <property type="entry name" value="Rev_trsase/Diguanyl_cyclase"/>
</dbReference>
<dbReference type="InterPro" id="IPR029787">
    <property type="entry name" value="Nucleotide_cyclase"/>
</dbReference>
<dbReference type="STRING" id="1298598.JCM21714_53"/>
<evidence type="ECO:0000256" key="2">
    <source>
        <dbReference type="SAM" id="Phobius"/>
    </source>
</evidence>
<dbReference type="SMART" id="SM00267">
    <property type="entry name" value="GGDEF"/>
    <property type="match status" value="1"/>
</dbReference>
<evidence type="ECO:0000259" key="4">
    <source>
        <dbReference type="PROSITE" id="PS50887"/>
    </source>
</evidence>
<sequence>MAAVIITLLCIVLLLYNYFMFNSVEISSVVVYVLIIMIVWWIGGKFDDTINNNLVLESSKADLTREMKQVTKELQVYEHYFKSFEGGALFTYDLIERDTRCSIRIEQLFGFTQNQFNSNVELWKDLVHPDDMDCVQEKESLLYKGNSVEMEFRVVHPSQGEKWIRKISNPVTNPSGEVTRINGQFMDVTKHKQLEIELRRMAYFDDLTDLPNRKMLDRHIQKALARSKRHNYSLSIMFIDIDDFKKVNDTLGHSAGDHLLKDVVQRFSQSTREEDLIARIGGDEFIVVLEETSKDEIEDIANRLIANIIKPYTIDGKEVQISVSIGVSMYPENGDHKEELIQRADKAMYYAKNNGKNNYKLYTVDLQDVTLSDESIFSRWFNRIQHSLKS</sequence>
<dbReference type="PROSITE" id="PS50887">
    <property type="entry name" value="GGDEF"/>
    <property type="match status" value="1"/>
</dbReference>
<dbReference type="CDD" id="cd00130">
    <property type="entry name" value="PAS"/>
    <property type="match status" value="1"/>
</dbReference>
<feature type="transmembrane region" description="Helical" evidence="2">
    <location>
        <begin position="27"/>
        <end position="43"/>
    </location>
</feature>
<dbReference type="Proteomes" id="UP000019102">
    <property type="component" value="Unassembled WGS sequence"/>
</dbReference>
<dbReference type="PROSITE" id="PS50113">
    <property type="entry name" value="PAC"/>
    <property type="match status" value="1"/>
</dbReference>
<keyword evidence="2" id="KW-1133">Transmembrane helix</keyword>
<organism evidence="5 6">
    <name type="scientific">Gracilibacillus boraciitolerans JCM 21714</name>
    <dbReference type="NCBI Taxonomy" id="1298598"/>
    <lineage>
        <taxon>Bacteria</taxon>
        <taxon>Bacillati</taxon>
        <taxon>Bacillota</taxon>
        <taxon>Bacilli</taxon>
        <taxon>Bacillales</taxon>
        <taxon>Bacillaceae</taxon>
        <taxon>Gracilibacillus</taxon>
    </lineage>
</organism>
<evidence type="ECO:0000313" key="5">
    <source>
        <dbReference type="EMBL" id="GAE91116.1"/>
    </source>
</evidence>
<dbReference type="SUPFAM" id="SSF55785">
    <property type="entry name" value="PYP-like sensor domain (PAS domain)"/>
    <property type="match status" value="1"/>
</dbReference>
<feature type="domain" description="GGDEF" evidence="4">
    <location>
        <begin position="232"/>
        <end position="364"/>
    </location>
</feature>
<dbReference type="RefSeq" id="WP_052000294.1">
    <property type="nucleotide sequence ID" value="NZ_BAVS01000001.1"/>
</dbReference>
<dbReference type="Gene3D" id="3.30.450.20">
    <property type="entry name" value="PAS domain"/>
    <property type="match status" value="1"/>
</dbReference>
<name>W4VD60_9BACI</name>
<comment type="caution">
    <text evidence="5">The sequence shown here is derived from an EMBL/GenBank/DDBJ whole genome shotgun (WGS) entry which is preliminary data.</text>
</comment>
<evidence type="ECO:0000256" key="1">
    <source>
        <dbReference type="SAM" id="Coils"/>
    </source>
</evidence>
<dbReference type="InterPro" id="IPR001610">
    <property type="entry name" value="PAC"/>
</dbReference>
<dbReference type="PANTHER" id="PTHR46663">
    <property type="entry name" value="DIGUANYLATE CYCLASE DGCT-RELATED"/>
    <property type="match status" value="1"/>
</dbReference>
<dbReference type="SUPFAM" id="SSF55073">
    <property type="entry name" value="Nucleotide cyclase"/>
    <property type="match status" value="1"/>
</dbReference>
<dbReference type="EMBL" id="BAVS01000001">
    <property type="protein sequence ID" value="GAE91116.1"/>
    <property type="molecule type" value="Genomic_DNA"/>
</dbReference>
<feature type="coiled-coil region" evidence="1">
    <location>
        <begin position="53"/>
        <end position="80"/>
    </location>
</feature>
<dbReference type="eggNOG" id="COG5001">
    <property type="taxonomic scope" value="Bacteria"/>
</dbReference>
<gene>
    <name evidence="5" type="ORF">JCM21714_53</name>
</gene>
<dbReference type="InterPro" id="IPR000160">
    <property type="entry name" value="GGDEF_dom"/>
</dbReference>
<dbReference type="FunFam" id="3.30.70.270:FF:000001">
    <property type="entry name" value="Diguanylate cyclase domain protein"/>
    <property type="match status" value="1"/>
</dbReference>
<dbReference type="InterPro" id="IPR000700">
    <property type="entry name" value="PAS-assoc_C"/>
</dbReference>
<dbReference type="AlphaFoldDB" id="W4VD60"/>
<dbReference type="InterPro" id="IPR035965">
    <property type="entry name" value="PAS-like_dom_sf"/>
</dbReference>
<dbReference type="PANTHER" id="PTHR46663:SF3">
    <property type="entry name" value="SLL0267 PROTEIN"/>
    <property type="match status" value="1"/>
</dbReference>
<dbReference type="Gene3D" id="3.30.70.270">
    <property type="match status" value="1"/>
</dbReference>
<protein>
    <submittedName>
        <fullName evidence="5">Diguanylate cyclase/phosphodiesterase</fullName>
    </submittedName>
</protein>
<evidence type="ECO:0000259" key="3">
    <source>
        <dbReference type="PROSITE" id="PS50113"/>
    </source>
</evidence>
<keyword evidence="2" id="KW-0472">Membrane</keyword>
<dbReference type="NCBIfam" id="TIGR00254">
    <property type="entry name" value="GGDEF"/>
    <property type="match status" value="1"/>
</dbReference>
<evidence type="ECO:0000313" key="6">
    <source>
        <dbReference type="Proteomes" id="UP000019102"/>
    </source>
</evidence>
<dbReference type="NCBIfam" id="TIGR00229">
    <property type="entry name" value="sensory_box"/>
    <property type="match status" value="1"/>
</dbReference>
<proteinExistence type="predicted"/>
<dbReference type="Pfam" id="PF08447">
    <property type="entry name" value="PAS_3"/>
    <property type="match status" value="1"/>
</dbReference>